<dbReference type="GO" id="GO:0005975">
    <property type="term" value="P:carbohydrate metabolic process"/>
    <property type="evidence" value="ECO:0007669"/>
    <property type="project" value="InterPro"/>
</dbReference>
<dbReference type="InterPro" id="IPR037171">
    <property type="entry name" value="NagB/RpiA_transferase-like"/>
</dbReference>
<dbReference type="GO" id="GO:0006043">
    <property type="term" value="P:glucosamine catabolic process"/>
    <property type="evidence" value="ECO:0007669"/>
    <property type="project" value="TreeGrafter"/>
</dbReference>
<dbReference type="PROSITE" id="PS01161">
    <property type="entry name" value="GLC_GALNAC_ISOMERASE"/>
    <property type="match status" value="1"/>
</dbReference>
<dbReference type="SUPFAM" id="SSF100950">
    <property type="entry name" value="NagB/RpiA/CoA transferase-like"/>
    <property type="match status" value="1"/>
</dbReference>
<dbReference type="GO" id="GO:0042802">
    <property type="term" value="F:identical protein binding"/>
    <property type="evidence" value="ECO:0007669"/>
    <property type="project" value="TreeGrafter"/>
</dbReference>
<dbReference type="PANTHER" id="PTHR11280:SF5">
    <property type="entry name" value="GLUCOSAMINE-6-PHOSPHATE ISOMERASE"/>
    <property type="match status" value="1"/>
</dbReference>
<proteinExistence type="inferred from homology"/>
<dbReference type="EC" id="3.5.99.6" evidence="4"/>
<comment type="catalytic activity">
    <reaction evidence="1 4">
        <text>alpha-D-glucosamine 6-phosphate + H2O = beta-D-fructose 6-phosphate + NH4(+)</text>
        <dbReference type="Rhea" id="RHEA:12172"/>
        <dbReference type="ChEBI" id="CHEBI:15377"/>
        <dbReference type="ChEBI" id="CHEBI:28938"/>
        <dbReference type="ChEBI" id="CHEBI:57634"/>
        <dbReference type="ChEBI" id="CHEBI:75989"/>
        <dbReference type="EC" id="3.5.99.6"/>
    </reaction>
</comment>
<dbReference type="GO" id="GO:0016853">
    <property type="term" value="F:isomerase activity"/>
    <property type="evidence" value="ECO:0007669"/>
    <property type="project" value="UniProtKB-KW"/>
</dbReference>
<keyword evidence="4" id="KW-0119">Carbohydrate metabolism</keyword>
<evidence type="ECO:0000256" key="1">
    <source>
        <dbReference type="ARBA" id="ARBA00000644"/>
    </source>
</evidence>
<evidence type="ECO:0000256" key="4">
    <source>
        <dbReference type="RuleBase" id="RU361197"/>
    </source>
</evidence>
<dbReference type="GO" id="GO:0005737">
    <property type="term" value="C:cytoplasm"/>
    <property type="evidence" value="ECO:0007669"/>
    <property type="project" value="TreeGrafter"/>
</dbReference>
<dbReference type="GO" id="GO:0006046">
    <property type="term" value="P:N-acetylglucosamine catabolic process"/>
    <property type="evidence" value="ECO:0007669"/>
    <property type="project" value="TreeGrafter"/>
</dbReference>
<evidence type="ECO:0000259" key="5">
    <source>
        <dbReference type="Pfam" id="PF01182"/>
    </source>
</evidence>
<dbReference type="Pfam" id="PF01182">
    <property type="entry name" value="Glucosamine_iso"/>
    <property type="match status" value="1"/>
</dbReference>
<dbReference type="AlphaFoldDB" id="G0U9K8"/>
<sequence>MDEYVGLTRDHPQSYYYFMKKNFFDHVDIPPENRYLLDGTAPDLIEECKRYEEKINSVGGIELFLAGIGTDGHIAFNEPGSSLNSLTRVKSLNEETIASNARFFGGDISRVPKMALTVGVRTVMNARNVVVIATGANKACAVSQCVEGCLTNVYPITAVQLHPRAVLCLDENATMELKVKTVKYFKGLRAREDELSLRQARVSRSHM</sequence>
<dbReference type="GO" id="GO:0004342">
    <property type="term" value="F:glucosamine-6-phosphate deaminase activity"/>
    <property type="evidence" value="ECO:0007669"/>
    <property type="project" value="UniProtKB-UniRule"/>
</dbReference>
<evidence type="ECO:0000313" key="6">
    <source>
        <dbReference type="EMBL" id="CCC54294.1"/>
    </source>
</evidence>
<dbReference type="VEuPathDB" id="TriTrypDB:TvY486_1117780"/>
<name>G0U9K8_TRYVY</name>
<keyword evidence="3 4" id="KW-0378">Hydrolase</keyword>
<dbReference type="PANTHER" id="PTHR11280">
    <property type="entry name" value="GLUCOSAMINE-6-PHOSPHATE ISOMERASE"/>
    <property type="match status" value="1"/>
</dbReference>
<dbReference type="NCBIfam" id="TIGR00502">
    <property type="entry name" value="nagB"/>
    <property type="match status" value="1"/>
</dbReference>
<dbReference type="EMBL" id="HE573027">
    <property type="protein sequence ID" value="CCC54294.1"/>
    <property type="molecule type" value="Genomic_DNA"/>
</dbReference>
<reference evidence="6" key="1">
    <citation type="journal article" date="2012" name="Proc. Natl. Acad. Sci. U.S.A.">
        <title>Antigenic diversity is generated by distinct evolutionary mechanisms in African trypanosome species.</title>
        <authorList>
            <person name="Jackson A.P."/>
            <person name="Berry A."/>
            <person name="Aslett M."/>
            <person name="Allison H.C."/>
            <person name="Burton P."/>
            <person name="Vavrova-Anderson J."/>
            <person name="Brown R."/>
            <person name="Browne H."/>
            <person name="Corton N."/>
            <person name="Hauser H."/>
            <person name="Gamble J."/>
            <person name="Gilderthorp R."/>
            <person name="Marcello L."/>
            <person name="McQuillan J."/>
            <person name="Otto T.D."/>
            <person name="Quail M.A."/>
            <person name="Sanders M.J."/>
            <person name="van Tonder A."/>
            <person name="Ginger M.L."/>
            <person name="Field M.C."/>
            <person name="Barry J.D."/>
            <person name="Hertz-Fowler C."/>
            <person name="Berriman M."/>
        </authorList>
    </citation>
    <scope>NUCLEOTIDE SEQUENCE</scope>
    <source>
        <strain evidence="6">Y486</strain>
    </source>
</reference>
<dbReference type="OMA" id="ATMELRT"/>
<feature type="domain" description="Glucosamine/galactosamine-6-phosphate isomerase" evidence="5">
    <location>
        <begin position="8"/>
        <end position="160"/>
    </location>
</feature>
<organism evidence="6">
    <name type="scientific">Trypanosoma vivax (strain Y486)</name>
    <dbReference type="NCBI Taxonomy" id="1055687"/>
    <lineage>
        <taxon>Eukaryota</taxon>
        <taxon>Discoba</taxon>
        <taxon>Euglenozoa</taxon>
        <taxon>Kinetoplastea</taxon>
        <taxon>Metakinetoplastina</taxon>
        <taxon>Trypanosomatida</taxon>
        <taxon>Trypanosomatidae</taxon>
        <taxon>Trypanosoma</taxon>
        <taxon>Duttonella</taxon>
    </lineage>
</organism>
<evidence type="ECO:0000256" key="3">
    <source>
        <dbReference type="ARBA" id="ARBA00022801"/>
    </source>
</evidence>
<dbReference type="InterPro" id="IPR006148">
    <property type="entry name" value="Glc/Gal-6P_isomerase"/>
</dbReference>
<accession>G0U9K8</accession>
<gene>
    <name evidence="6" type="ORF">TVY486_1117780</name>
</gene>
<comment type="similarity">
    <text evidence="2 4">Belongs to the glucosamine/galactosamine-6-phosphate isomerase family.</text>
</comment>
<dbReference type="InterPro" id="IPR018321">
    <property type="entry name" value="Glucosamine6P_isomerase_CS"/>
</dbReference>
<dbReference type="Gene3D" id="3.40.50.1360">
    <property type="match status" value="1"/>
</dbReference>
<evidence type="ECO:0000256" key="2">
    <source>
        <dbReference type="ARBA" id="ARBA00005526"/>
    </source>
</evidence>
<dbReference type="InterPro" id="IPR004547">
    <property type="entry name" value="Glucosamine6P_isomerase"/>
</dbReference>
<protein>
    <recommendedName>
        <fullName evidence="4">Glucosamine-6-phosphate isomerase</fullName>
        <ecNumber evidence="4">3.5.99.6</ecNumber>
    </recommendedName>
    <alternativeName>
        <fullName evidence="4">Glucosamine-6-phosphate isomerase</fullName>
    </alternativeName>
</protein>
<keyword evidence="6" id="KW-0413">Isomerase</keyword>
<dbReference type="CDD" id="cd01399">
    <property type="entry name" value="GlcN6P_deaminase"/>
    <property type="match status" value="1"/>
</dbReference>
<dbReference type="GO" id="GO:0019262">
    <property type="term" value="P:N-acetylneuraminate catabolic process"/>
    <property type="evidence" value="ECO:0007669"/>
    <property type="project" value="TreeGrafter"/>
</dbReference>